<comment type="similarity">
    <text evidence="12">Belongs to the methyltransferase superfamily. Trm-G10 family.</text>
</comment>
<dbReference type="GO" id="GO:0160101">
    <property type="term" value="F:tRNA (guanine(10)-N2)-dimethyltransferase activity"/>
    <property type="evidence" value="ECO:0007669"/>
    <property type="project" value="UniProtKB-EC"/>
</dbReference>
<dbReference type="PANTHER" id="PTHR14911:SF21">
    <property type="entry name" value="N2-METHYLGUANOSINE TRNA METHYLTRANSFERASE"/>
    <property type="match status" value="1"/>
</dbReference>
<protein>
    <recommendedName>
        <fullName evidence="13">tRNA (guanine(10)-N(2))-dimethyltransferase</fullName>
        <ecNumber evidence="13">2.1.1.213</ecNumber>
    </recommendedName>
    <alternativeName>
        <fullName evidence="14">tRNA:G10 dimethyltransferase</fullName>
    </alternativeName>
</protein>
<evidence type="ECO:0000259" key="16">
    <source>
        <dbReference type="PROSITE" id="PS51165"/>
    </source>
</evidence>
<keyword evidence="3" id="KW-0963">Cytoplasm</keyword>
<evidence type="ECO:0000256" key="11">
    <source>
        <dbReference type="ARBA" id="ARBA00054380"/>
    </source>
</evidence>
<evidence type="ECO:0000256" key="2">
    <source>
        <dbReference type="ARBA" id="ARBA00011245"/>
    </source>
</evidence>
<evidence type="ECO:0000256" key="4">
    <source>
        <dbReference type="ARBA" id="ARBA00022555"/>
    </source>
</evidence>
<keyword evidence="8" id="KW-0819">tRNA processing</keyword>
<accession>A0A811TFF7</accession>
<dbReference type="PANTHER" id="PTHR14911">
    <property type="entry name" value="THUMP DOMAIN-CONTAINING"/>
    <property type="match status" value="1"/>
</dbReference>
<comment type="function">
    <text evidence="11">Catalyzes the adenosylmethionine-dependent methylation of the exocyclic amino group (N(2)) of guanosine at position 10 of various tRNAs. Acts via a two-step process that leads to the formation of either N(2)-monomethyl (m(2)G) or N(2)-dimethylguanosine (m(2)(2)G).</text>
</comment>
<feature type="domain" description="THUMP" evidence="16">
    <location>
        <begin position="49"/>
        <end position="156"/>
    </location>
</feature>
<evidence type="ECO:0000256" key="8">
    <source>
        <dbReference type="ARBA" id="ARBA00022694"/>
    </source>
</evidence>
<dbReference type="GO" id="GO:0000049">
    <property type="term" value="F:tRNA binding"/>
    <property type="evidence" value="ECO:0007669"/>
    <property type="project" value="UniProtKB-KW"/>
</dbReference>
<comment type="subunit">
    <text evidence="2">Monomer.</text>
</comment>
<evidence type="ECO:0000313" key="17">
    <source>
        <dbReference type="EMBL" id="CAD6494610.1"/>
    </source>
</evidence>
<evidence type="ECO:0000256" key="13">
    <source>
        <dbReference type="ARBA" id="ARBA00066936"/>
    </source>
</evidence>
<evidence type="ECO:0000256" key="12">
    <source>
        <dbReference type="ARBA" id="ARBA00061338"/>
    </source>
</evidence>
<dbReference type="Pfam" id="PF01170">
    <property type="entry name" value="UPF0020"/>
    <property type="match status" value="1"/>
</dbReference>
<dbReference type="FunFam" id="3.40.50.150:FF:000251">
    <property type="entry name" value="Putative RNA methylase"/>
    <property type="match status" value="1"/>
</dbReference>
<dbReference type="InterPro" id="IPR029063">
    <property type="entry name" value="SAM-dependent_MTases_sf"/>
</dbReference>
<evidence type="ECO:0000256" key="5">
    <source>
        <dbReference type="ARBA" id="ARBA00022603"/>
    </source>
</evidence>
<dbReference type="GO" id="GO:0005737">
    <property type="term" value="C:cytoplasm"/>
    <property type="evidence" value="ECO:0007669"/>
    <property type="project" value="UniProtKB-SubCell"/>
</dbReference>
<dbReference type="EMBL" id="CAJHIS010000026">
    <property type="protein sequence ID" value="CAD6494610.1"/>
    <property type="molecule type" value="Genomic_DNA"/>
</dbReference>
<evidence type="ECO:0000313" key="18">
    <source>
        <dbReference type="Proteomes" id="UP000634805"/>
    </source>
</evidence>
<evidence type="ECO:0000256" key="3">
    <source>
        <dbReference type="ARBA" id="ARBA00022490"/>
    </source>
</evidence>
<evidence type="ECO:0000256" key="10">
    <source>
        <dbReference type="ARBA" id="ARBA00051883"/>
    </source>
</evidence>
<comment type="subcellular location">
    <subcellularLocation>
        <location evidence="1">Cytoplasm</location>
    </subcellularLocation>
</comment>
<keyword evidence="9 15" id="KW-0694">RNA-binding</keyword>
<dbReference type="PROSITE" id="PS51165">
    <property type="entry name" value="THUMP"/>
    <property type="match status" value="1"/>
</dbReference>
<dbReference type="InterPro" id="IPR002052">
    <property type="entry name" value="DNA_methylase_N6_adenine_CS"/>
</dbReference>
<dbReference type="SUPFAM" id="SSF143437">
    <property type="entry name" value="THUMP domain-like"/>
    <property type="match status" value="1"/>
</dbReference>
<dbReference type="SUPFAM" id="SSF53335">
    <property type="entry name" value="S-adenosyl-L-methionine-dependent methyltransferases"/>
    <property type="match status" value="1"/>
</dbReference>
<keyword evidence="4" id="KW-0820">tRNA-binding</keyword>
<dbReference type="AlphaFoldDB" id="A0A811TFF7"/>
<dbReference type="Proteomes" id="UP000634805">
    <property type="component" value="Unassembled WGS sequence"/>
</dbReference>
<name>A0A811TFF7_9EURY</name>
<dbReference type="Gene3D" id="3.40.50.150">
    <property type="entry name" value="Vaccinia Virus protein VP39"/>
    <property type="match status" value="1"/>
</dbReference>
<dbReference type="CDD" id="cd02440">
    <property type="entry name" value="AdoMet_MTases"/>
    <property type="match status" value="1"/>
</dbReference>
<dbReference type="PROSITE" id="PS00092">
    <property type="entry name" value="N6_MTASE"/>
    <property type="match status" value="1"/>
</dbReference>
<keyword evidence="6 17" id="KW-0808">Transferase</keyword>
<comment type="caution">
    <text evidence="17">The sequence shown here is derived from an EMBL/GenBank/DDBJ whole genome shotgun (WGS) entry which is preliminary data.</text>
</comment>
<dbReference type="InterPro" id="IPR004114">
    <property type="entry name" value="THUMP_dom"/>
</dbReference>
<evidence type="ECO:0000256" key="14">
    <source>
        <dbReference type="ARBA" id="ARBA00082665"/>
    </source>
</evidence>
<organism evidence="17 18">
    <name type="scientific">Candidatus Argoarchaeum ethanivorans</name>
    <dbReference type="NCBI Taxonomy" id="2608793"/>
    <lineage>
        <taxon>Archaea</taxon>
        <taxon>Methanobacteriati</taxon>
        <taxon>Methanobacteriota</taxon>
        <taxon>Stenosarchaea group</taxon>
        <taxon>Methanomicrobia</taxon>
        <taxon>Methanosarcinales</taxon>
        <taxon>Methanosarcinales incertae sedis</taxon>
        <taxon>GOM Arc I cluster</taxon>
        <taxon>Candidatus Argoarchaeum</taxon>
    </lineage>
</organism>
<dbReference type="InterPro" id="IPR000241">
    <property type="entry name" value="RlmKL-like_Mtase"/>
</dbReference>
<evidence type="ECO:0000256" key="15">
    <source>
        <dbReference type="PROSITE-ProRule" id="PRU00529"/>
    </source>
</evidence>
<keyword evidence="5 17" id="KW-0489">Methyltransferase</keyword>
<reference evidence="17" key="1">
    <citation type="submission" date="2020-10" db="EMBL/GenBank/DDBJ databases">
        <authorList>
            <person name="Hahn C.J."/>
            <person name="Laso-Perez R."/>
            <person name="Vulcano F."/>
            <person name="Vaziourakis K.-M."/>
            <person name="Stokke R."/>
            <person name="Steen I.H."/>
            <person name="Teske A."/>
            <person name="Boetius A."/>
            <person name="Liebeke M."/>
            <person name="Amann R."/>
            <person name="Knittel K."/>
        </authorList>
    </citation>
    <scope>NUCLEOTIDE SEQUENCE</scope>
    <source>
        <strain evidence="17">Gfbio:e3339647-f889-4370-9287-4fb5cb688e4c:AG392D22_GoMArc1</strain>
    </source>
</reference>
<evidence type="ECO:0000256" key="7">
    <source>
        <dbReference type="ARBA" id="ARBA00022691"/>
    </source>
</evidence>
<keyword evidence="7" id="KW-0949">S-adenosyl-L-methionine</keyword>
<dbReference type="GO" id="GO:0030488">
    <property type="term" value="P:tRNA methylation"/>
    <property type="evidence" value="ECO:0007669"/>
    <property type="project" value="TreeGrafter"/>
</dbReference>
<dbReference type="EC" id="2.1.1.213" evidence="13"/>
<evidence type="ECO:0000256" key="6">
    <source>
        <dbReference type="ARBA" id="ARBA00022679"/>
    </source>
</evidence>
<evidence type="ECO:0000256" key="9">
    <source>
        <dbReference type="ARBA" id="ARBA00022884"/>
    </source>
</evidence>
<proteinExistence type="inferred from homology"/>
<comment type="catalytic activity">
    <reaction evidence="10">
        <text>guanosine(10) in tRNA + 2 S-adenosyl-L-methionine = N(2)-dimethylguanosine(10) in tRNA + 2 S-adenosyl-L-homocysteine + 2 H(+)</text>
        <dbReference type="Rhea" id="RHEA:43124"/>
        <dbReference type="Rhea" id="RHEA-COMP:10355"/>
        <dbReference type="Rhea" id="RHEA-COMP:10358"/>
        <dbReference type="ChEBI" id="CHEBI:15378"/>
        <dbReference type="ChEBI" id="CHEBI:57856"/>
        <dbReference type="ChEBI" id="CHEBI:59789"/>
        <dbReference type="ChEBI" id="CHEBI:74269"/>
        <dbReference type="ChEBI" id="CHEBI:74513"/>
        <dbReference type="EC" id="2.1.1.213"/>
    </reaction>
</comment>
<gene>
    <name evidence="17" type="ORF">EMLJLAPB_00863</name>
</gene>
<sequence>MHICFELSGENKTLPAAEVYASLSAEEIGYRVVKQDSRVVIVNIDKNNVIKLQLLGERLSMTHRIYQVITTSAPEKQAVLDTINRIDISRFIKQGQTYCVRVRRLQRCPLIKTPQVLEPEIGEIIHRYGNRADLQTPDVCFKLLLISKMAIFGILLHRIDRSSFGERKPMNKPFFYPGVLMPRISRTLINLCEIKKNELLLDPFCGTAGILVEAGLLNVDVIGSDIQWKIVSGAKMNLGYYLKKYTLMYQDAAHLALKNESVDAVVTDPPYGRSTRIKGVETKKLIEDAVKEIWRVLKKGRKAGIVYKEKIDGVITGAGFSIVEYHRERVHKSLTRHMYIIKKE</sequence>
<evidence type="ECO:0000256" key="1">
    <source>
        <dbReference type="ARBA" id="ARBA00004496"/>
    </source>
</evidence>